<dbReference type="GO" id="GO:0006270">
    <property type="term" value="P:DNA replication initiation"/>
    <property type="evidence" value="ECO:0007669"/>
    <property type="project" value="TreeGrafter"/>
</dbReference>
<dbReference type="NCBIfam" id="NF004066">
    <property type="entry name" value="PRK05580.1-3"/>
    <property type="match status" value="1"/>
</dbReference>
<dbReference type="InterPro" id="IPR042115">
    <property type="entry name" value="PriA_3primeBD_sf"/>
</dbReference>
<dbReference type="GO" id="GO:0006302">
    <property type="term" value="P:double-strand break repair"/>
    <property type="evidence" value="ECO:0007669"/>
    <property type="project" value="InterPro"/>
</dbReference>
<dbReference type="InterPro" id="IPR041236">
    <property type="entry name" value="PriA_C"/>
</dbReference>
<evidence type="ECO:0000256" key="3">
    <source>
        <dbReference type="ARBA" id="ARBA00022723"/>
    </source>
</evidence>
<reference evidence="15 16" key="1">
    <citation type="submission" date="2019-04" db="EMBL/GenBank/DDBJ databases">
        <title>Isachenkonia alkalipeptolytica gen. nov. sp. nov. a new anaerobic, alkiliphilic organothrophic bacterium capable to reduce synthesized ferrihydrite isolated from a soda lake.</title>
        <authorList>
            <person name="Toshchakov S.V."/>
            <person name="Zavarzina D.G."/>
            <person name="Zhilina T.N."/>
            <person name="Kostrikina N.A."/>
            <person name="Kublanov I.V."/>
        </authorList>
    </citation>
    <scope>NUCLEOTIDE SEQUENCE [LARGE SCALE GENOMIC DNA]</scope>
    <source>
        <strain evidence="15 16">Z-1701</strain>
    </source>
</reference>
<dbReference type="SMART" id="SM00490">
    <property type="entry name" value="HELICc"/>
    <property type="match status" value="1"/>
</dbReference>
<keyword evidence="6 12" id="KW-0347">Helicase</keyword>
<dbReference type="Proteomes" id="UP000449710">
    <property type="component" value="Unassembled WGS sequence"/>
</dbReference>
<evidence type="ECO:0000313" key="16">
    <source>
        <dbReference type="Proteomes" id="UP000449710"/>
    </source>
</evidence>
<dbReference type="InterPro" id="IPR040498">
    <property type="entry name" value="PriA_CRR"/>
</dbReference>
<dbReference type="Gene3D" id="3.40.1440.60">
    <property type="entry name" value="PriA, 3(prime) DNA-binding domain"/>
    <property type="match status" value="1"/>
</dbReference>
<dbReference type="Pfam" id="PF17764">
    <property type="entry name" value="PriA_3primeBD"/>
    <property type="match status" value="1"/>
</dbReference>
<evidence type="ECO:0000313" key="15">
    <source>
        <dbReference type="EMBL" id="NBG89134.1"/>
    </source>
</evidence>
<dbReference type="SUPFAM" id="SSF52540">
    <property type="entry name" value="P-loop containing nucleoside triphosphate hydrolases"/>
    <property type="match status" value="1"/>
</dbReference>
<comment type="catalytic activity">
    <reaction evidence="12">
        <text>Couples ATP hydrolysis with the unwinding of duplex DNA by translocating in the 3'-5' direction.</text>
        <dbReference type="EC" id="5.6.2.4"/>
    </reaction>
</comment>
<dbReference type="Pfam" id="PF00271">
    <property type="entry name" value="Helicase_C"/>
    <property type="match status" value="1"/>
</dbReference>
<evidence type="ECO:0000256" key="7">
    <source>
        <dbReference type="ARBA" id="ARBA00022833"/>
    </source>
</evidence>
<accession>A0AA43XMP7</accession>
<dbReference type="PROSITE" id="PS51194">
    <property type="entry name" value="HELICASE_CTER"/>
    <property type="match status" value="1"/>
</dbReference>
<evidence type="ECO:0000256" key="4">
    <source>
        <dbReference type="ARBA" id="ARBA00022741"/>
    </source>
</evidence>
<feature type="domain" description="Helicase C-terminal" evidence="14">
    <location>
        <begin position="486"/>
        <end position="643"/>
    </location>
</feature>
<dbReference type="InterPro" id="IPR041222">
    <property type="entry name" value="PriA_3primeBD"/>
</dbReference>
<dbReference type="EMBL" id="SUMG01000017">
    <property type="protein sequence ID" value="NBG89134.1"/>
    <property type="molecule type" value="Genomic_DNA"/>
</dbReference>
<keyword evidence="4 12" id="KW-0547">Nucleotide-binding</keyword>
<feature type="binding site" evidence="12">
    <location>
        <position position="494"/>
    </location>
    <ligand>
        <name>Zn(2+)</name>
        <dbReference type="ChEBI" id="CHEBI:29105"/>
        <label>1</label>
    </ligand>
</feature>
<dbReference type="GO" id="GO:0003677">
    <property type="term" value="F:DNA binding"/>
    <property type="evidence" value="ECO:0007669"/>
    <property type="project" value="UniProtKB-UniRule"/>
</dbReference>
<dbReference type="InterPro" id="IPR001650">
    <property type="entry name" value="Helicase_C-like"/>
</dbReference>
<feature type="binding site" evidence="12">
    <location>
        <position position="463"/>
    </location>
    <ligand>
        <name>Zn(2+)</name>
        <dbReference type="ChEBI" id="CHEBI:29105"/>
        <label>2</label>
    </ligand>
</feature>
<comment type="function">
    <text evidence="12">Initiates the restart of stalled replication forks, which reloads the replicative helicase on sites other than the origin of replication. Recognizes and binds to abandoned replication forks and remodels them to uncover a helicase loading site. Promotes assembly of the primosome at these replication forks.</text>
</comment>
<dbReference type="Pfam" id="PF18319">
    <property type="entry name" value="Zn_ribbon_PriA"/>
    <property type="match status" value="1"/>
</dbReference>
<evidence type="ECO:0000256" key="2">
    <source>
        <dbReference type="ARBA" id="ARBA00022705"/>
    </source>
</evidence>
<dbReference type="GO" id="GO:0006310">
    <property type="term" value="P:DNA recombination"/>
    <property type="evidence" value="ECO:0007669"/>
    <property type="project" value="InterPro"/>
</dbReference>
<evidence type="ECO:0000256" key="11">
    <source>
        <dbReference type="ARBA" id="ARBA00048988"/>
    </source>
</evidence>
<keyword evidence="8 12" id="KW-0067">ATP-binding</keyword>
<evidence type="ECO:0000259" key="14">
    <source>
        <dbReference type="PROSITE" id="PS51194"/>
    </source>
</evidence>
<dbReference type="GO" id="GO:0005524">
    <property type="term" value="F:ATP binding"/>
    <property type="evidence" value="ECO:0007669"/>
    <property type="project" value="UniProtKB-UniRule"/>
</dbReference>
<dbReference type="AlphaFoldDB" id="A0AA43XMP7"/>
<feature type="binding site" evidence="12">
    <location>
        <position position="481"/>
    </location>
    <ligand>
        <name>Zn(2+)</name>
        <dbReference type="ChEBI" id="CHEBI:29105"/>
        <label>2</label>
    </ligand>
</feature>
<feature type="binding site" evidence="12">
    <location>
        <position position="497"/>
    </location>
    <ligand>
        <name>Zn(2+)</name>
        <dbReference type="ChEBI" id="CHEBI:29105"/>
        <label>1</label>
    </ligand>
</feature>
<dbReference type="InterPro" id="IPR014001">
    <property type="entry name" value="Helicase_ATP-bd"/>
</dbReference>
<dbReference type="NCBIfam" id="TIGR00595">
    <property type="entry name" value="priA"/>
    <property type="match status" value="1"/>
</dbReference>
<comment type="similarity">
    <text evidence="12">Belongs to the helicase family. PriA subfamily.</text>
</comment>
<comment type="catalytic activity">
    <reaction evidence="11 12">
        <text>ATP + H2O = ADP + phosphate + H(+)</text>
        <dbReference type="Rhea" id="RHEA:13065"/>
        <dbReference type="ChEBI" id="CHEBI:15377"/>
        <dbReference type="ChEBI" id="CHEBI:15378"/>
        <dbReference type="ChEBI" id="CHEBI:30616"/>
        <dbReference type="ChEBI" id="CHEBI:43474"/>
        <dbReference type="ChEBI" id="CHEBI:456216"/>
        <dbReference type="EC" id="5.6.2.4"/>
    </reaction>
</comment>
<dbReference type="CDD" id="cd18804">
    <property type="entry name" value="SF2_C_priA"/>
    <property type="match status" value="1"/>
</dbReference>
<dbReference type="GO" id="GO:1990077">
    <property type="term" value="C:primosome complex"/>
    <property type="evidence" value="ECO:0007669"/>
    <property type="project" value="UniProtKB-UniRule"/>
</dbReference>
<feature type="binding site" evidence="12">
    <location>
        <position position="454"/>
    </location>
    <ligand>
        <name>Zn(2+)</name>
        <dbReference type="ChEBI" id="CHEBI:29105"/>
        <label>1</label>
    </ligand>
</feature>
<dbReference type="EC" id="5.6.2.4" evidence="12"/>
<dbReference type="GO" id="GO:0006269">
    <property type="term" value="P:DNA replication, synthesis of primer"/>
    <property type="evidence" value="ECO:0007669"/>
    <property type="project" value="UniProtKB-KW"/>
</dbReference>
<evidence type="ECO:0000256" key="12">
    <source>
        <dbReference type="HAMAP-Rule" id="MF_00983"/>
    </source>
</evidence>
<keyword evidence="2 12" id="KW-0235">DNA replication</keyword>
<dbReference type="HAMAP" id="MF_00983">
    <property type="entry name" value="PriA"/>
    <property type="match status" value="1"/>
</dbReference>
<feature type="domain" description="Helicase ATP-binding" evidence="13">
    <location>
        <begin position="226"/>
        <end position="392"/>
    </location>
</feature>
<feature type="binding site" evidence="12">
    <location>
        <position position="466"/>
    </location>
    <ligand>
        <name>Zn(2+)</name>
        <dbReference type="ChEBI" id="CHEBI:29105"/>
        <label>2</label>
    </ligand>
</feature>
<dbReference type="PANTHER" id="PTHR30580:SF0">
    <property type="entry name" value="PRIMOSOMAL PROTEIN N"/>
    <property type="match status" value="1"/>
</dbReference>
<dbReference type="PROSITE" id="PS51192">
    <property type="entry name" value="HELICASE_ATP_BIND_1"/>
    <property type="match status" value="1"/>
</dbReference>
<dbReference type="InterPro" id="IPR005259">
    <property type="entry name" value="PriA"/>
</dbReference>
<evidence type="ECO:0000256" key="10">
    <source>
        <dbReference type="ARBA" id="ARBA00023235"/>
    </source>
</evidence>
<keyword evidence="10 12" id="KW-0413">Isomerase</keyword>
<dbReference type="Pfam" id="PF18074">
    <property type="entry name" value="PriA_C"/>
    <property type="match status" value="1"/>
</dbReference>
<dbReference type="InterPro" id="IPR011545">
    <property type="entry name" value="DEAD/DEAH_box_helicase_dom"/>
</dbReference>
<evidence type="ECO:0000259" key="13">
    <source>
        <dbReference type="PROSITE" id="PS51192"/>
    </source>
</evidence>
<protein>
    <recommendedName>
        <fullName evidence="12">Replication restart protein PriA</fullName>
    </recommendedName>
    <alternativeName>
        <fullName evidence="12">ATP-dependent DNA helicase PriA</fullName>
        <ecNumber evidence="12">5.6.2.4</ecNumber>
    </alternativeName>
    <alternativeName>
        <fullName evidence="12">DNA 3'-5' helicase PriA</fullName>
    </alternativeName>
</protein>
<dbReference type="RefSeq" id="WP_160722496.1">
    <property type="nucleotide sequence ID" value="NZ_SUMG01000017.1"/>
</dbReference>
<keyword evidence="1 12" id="KW-0639">Primosome</keyword>
<dbReference type="Gene3D" id="3.40.50.300">
    <property type="entry name" value="P-loop containing nucleotide triphosphate hydrolases"/>
    <property type="match status" value="2"/>
</dbReference>
<dbReference type="GO" id="GO:0043138">
    <property type="term" value="F:3'-5' DNA helicase activity"/>
    <property type="evidence" value="ECO:0007669"/>
    <property type="project" value="UniProtKB-EC"/>
</dbReference>
<proteinExistence type="inferred from homology"/>
<comment type="caution">
    <text evidence="15">The sequence shown here is derived from an EMBL/GenBank/DDBJ whole genome shotgun (WGS) entry which is preliminary data.</text>
</comment>
<dbReference type="CDD" id="cd17929">
    <property type="entry name" value="DEXHc_priA"/>
    <property type="match status" value="1"/>
</dbReference>
<keyword evidence="9 12" id="KW-0238">DNA-binding</keyword>
<sequence length="758" mass="86183">MEVAKVIIDQNSHHTDRPFDYKIPGELREAVKVGSRVQVTFGKGHKKMEGYVLGVKDIEKPRYTIKNLQGVVQNVPPLSELQIDMILWMKKTYLCTYMEAISAVAPPKAYGNIKEKKDVYVRRKISSEKLESQLEKTPNNAKRQREILQYFLEEEELLLKSLPGIKSLYKNAVNALEKKGILEVIEKEKASKLLSMKSPSNPPRVPLTTEQKKALETMKEGFQQTQQNGVKGKTYLLHGVTGSGKTELYLGLIEKALEMGKTAIVLVPEISLTPQTMERFTARFGEAIALIHSSLTLKERYHEWEKIQQGKAKIVIGARSAIFANLENLGMIVVDEEHEYTYKSEQNPKYHAIEIAKYRSEKEGAQVILGSATPSVESYYRGEKGIYELISLDRRVTKHQLPQVEMVDMREELDVGNLSMISGSLKSQIEENLKNRGQTILFLNRRGFSTFLSCKKCGYVEKCQDCDITMTYHLPSDELICHYCGKKKKPITECPDCGSTTIKHFGYGTQKLEKNIENLFPQARILRMDVDTTTEKGAHEKVLNAFKNREADILIGTQMISKGLDFPGVTLVGIIAADSILNLPDFRASERTFQLLTQVAGRAGRGEDLGSVVLQTYKPEHYSIEEAIKQDYVGFYKREIGLREAFEYPPFTALYLVNLMGEDEDKVYNTAIKISKGIRYILKNEGHSDCLEECILGPNPSVITKINKNYRYRILLKNINIDKQLLKKVLKYVCINKRKQFVPDEVNLSIDFNPYSII</sequence>
<feature type="binding site" evidence="12">
    <location>
        <position position="457"/>
    </location>
    <ligand>
        <name>Zn(2+)</name>
        <dbReference type="ChEBI" id="CHEBI:29105"/>
        <label>1</label>
    </ligand>
</feature>
<keyword evidence="16" id="KW-1185">Reference proteome</keyword>
<dbReference type="PANTHER" id="PTHR30580">
    <property type="entry name" value="PRIMOSOMAL PROTEIN N"/>
    <property type="match status" value="1"/>
</dbReference>
<keyword evidence="5 12" id="KW-0378">Hydrolase</keyword>
<dbReference type="SMART" id="SM00487">
    <property type="entry name" value="DEXDc"/>
    <property type="match status" value="1"/>
</dbReference>
<organism evidence="15 16">
    <name type="scientific">Isachenkonia alkalipeptolytica</name>
    <dbReference type="NCBI Taxonomy" id="2565777"/>
    <lineage>
        <taxon>Bacteria</taxon>
        <taxon>Bacillati</taxon>
        <taxon>Bacillota</taxon>
        <taxon>Clostridia</taxon>
        <taxon>Eubacteriales</taxon>
        <taxon>Clostridiaceae</taxon>
        <taxon>Isachenkonia</taxon>
    </lineage>
</organism>
<evidence type="ECO:0000256" key="8">
    <source>
        <dbReference type="ARBA" id="ARBA00022840"/>
    </source>
</evidence>
<evidence type="ECO:0000256" key="9">
    <source>
        <dbReference type="ARBA" id="ARBA00023125"/>
    </source>
</evidence>
<dbReference type="Pfam" id="PF00270">
    <property type="entry name" value="DEAD"/>
    <property type="match status" value="1"/>
</dbReference>
<dbReference type="GO" id="GO:0016787">
    <property type="term" value="F:hydrolase activity"/>
    <property type="evidence" value="ECO:0007669"/>
    <property type="project" value="UniProtKB-KW"/>
</dbReference>
<gene>
    <name evidence="12 15" type="primary">priA</name>
    <name evidence="15" type="ORF">ISALK_11605</name>
</gene>
<comment type="cofactor">
    <cofactor evidence="12">
        <name>Zn(2+)</name>
        <dbReference type="ChEBI" id="CHEBI:29105"/>
    </cofactor>
    <text evidence="12">Binds 2 zinc ions per subunit.</text>
</comment>
<comment type="subunit">
    <text evidence="12">Component of the replication restart primosome.</text>
</comment>
<evidence type="ECO:0000256" key="5">
    <source>
        <dbReference type="ARBA" id="ARBA00022801"/>
    </source>
</evidence>
<dbReference type="GO" id="GO:0008270">
    <property type="term" value="F:zinc ion binding"/>
    <property type="evidence" value="ECO:0007669"/>
    <property type="project" value="UniProtKB-UniRule"/>
</dbReference>
<evidence type="ECO:0000256" key="6">
    <source>
        <dbReference type="ARBA" id="ARBA00022806"/>
    </source>
</evidence>
<name>A0AA43XMP7_9CLOT</name>
<dbReference type="InterPro" id="IPR027417">
    <property type="entry name" value="P-loop_NTPase"/>
</dbReference>
<dbReference type="FunFam" id="3.40.50.300:FF:000489">
    <property type="entry name" value="Primosome assembly protein PriA"/>
    <property type="match status" value="1"/>
</dbReference>
<keyword evidence="3 12" id="KW-0479">Metal-binding</keyword>
<evidence type="ECO:0000256" key="1">
    <source>
        <dbReference type="ARBA" id="ARBA00022515"/>
    </source>
</evidence>
<feature type="binding site" evidence="12">
    <location>
        <position position="484"/>
    </location>
    <ligand>
        <name>Zn(2+)</name>
        <dbReference type="ChEBI" id="CHEBI:29105"/>
        <label>2</label>
    </ligand>
</feature>
<keyword evidence="7 12" id="KW-0862">Zinc</keyword>